<evidence type="ECO:0000256" key="11">
    <source>
        <dbReference type="SAM" id="Phobius"/>
    </source>
</evidence>
<dbReference type="InterPro" id="IPR006037">
    <property type="entry name" value="RCK_C"/>
</dbReference>
<evidence type="ECO:0000256" key="4">
    <source>
        <dbReference type="ARBA" id="ARBA00022475"/>
    </source>
</evidence>
<keyword evidence="5" id="KW-0633">Potassium transport</keyword>
<evidence type="ECO:0000256" key="2">
    <source>
        <dbReference type="ARBA" id="ARBA00022448"/>
    </source>
</evidence>
<keyword evidence="4" id="KW-1003">Cell membrane</keyword>
<reference evidence="13 14" key="1">
    <citation type="journal article" date="2020" name="ISME J.">
        <title>Enrichment and physiological characterization of a novel comammox Nitrospira indicates ammonium inhibition of complete nitrification.</title>
        <authorList>
            <person name="Sakoula D."/>
            <person name="Koch H."/>
            <person name="Frank J."/>
            <person name="Jetten M.S.M."/>
            <person name="van Kessel M.A.H.J."/>
            <person name="Lucker S."/>
        </authorList>
    </citation>
    <scope>NUCLEOTIDE SEQUENCE [LARGE SCALE GENOMIC DNA]</scope>
    <source>
        <strain evidence="13">Comreactor17</strain>
    </source>
</reference>
<keyword evidence="5" id="KW-0630">Potassium</keyword>
<feature type="transmembrane region" description="Helical" evidence="11">
    <location>
        <begin position="58"/>
        <end position="75"/>
    </location>
</feature>
<dbReference type="GO" id="GO:0015297">
    <property type="term" value="F:antiporter activity"/>
    <property type="evidence" value="ECO:0007669"/>
    <property type="project" value="UniProtKB-KW"/>
</dbReference>
<feature type="transmembrane region" description="Helical" evidence="11">
    <location>
        <begin position="299"/>
        <end position="323"/>
    </location>
</feature>
<proteinExistence type="predicted"/>
<dbReference type="NCBIfam" id="NF003715">
    <property type="entry name" value="PRK05326.1-2"/>
    <property type="match status" value="1"/>
</dbReference>
<dbReference type="InterPro" id="IPR036721">
    <property type="entry name" value="RCK_C_sf"/>
</dbReference>
<keyword evidence="2" id="KW-0813">Transport</keyword>
<dbReference type="SUPFAM" id="SSF116726">
    <property type="entry name" value="TrkA C-terminal domain-like"/>
    <property type="match status" value="1"/>
</dbReference>
<feature type="domain" description="RCK C-terminal" evidence="12">
    <location>
        <begin position="403"/>
        <end position="485"/>
    </location>
</feature>
<evidence type="ECO:0000256" key="3">
    <source>
        <dbReference type="ARBA" id="ARBA00022449"/>
    </source>
</evidence>
<name>A0A7S8FGR1_9BACT</name>
<gene>
    <name evidence="13" type="ORF">Nkreftii_003304</name>
</gene>
<dbReference type="AlphaFoldDB" id="A0A7S8FGR1"/>
<keyword evidence="7 11" id="KW-1133">Transmembrane helix</keyword>
<dbReference type="NCBIfam" id="NF003716">
    <property type="entry name" value="PRK05326.1-3"/>
    <property type="match status" value="1"/>
</dbReference>
<accession>A0A7S8FGR1</accession>
<dbReference type="PROSITE" id="PS51202">
    <property type="entry name" value="RCK_C"/>
    <property type="match status" value="1"/>
</dbReference>
<dbReference type="EMBL" id="CP047423">
    <property type="protein sequence ID" value="QPD05530.1"/>
    <property type="molecule type" value="Genomic_DNA"/>
</dbReference>
<evidence type="ECO:0000256" key="9">
    <source>
        <dbReference type="ARBA" id="ARBA00023136"/>
    </source>
</evidence>
<evidence type="ECO:0000256" key="6">
    <source>
        <dbReference type="ARBA" id="ARBA00022692"/>
    </source>
</evidence>
<dbReference type="PANTHER" id="PTHR32507">
    <property type="entry name" value="NA(+)/H(+) ANTIPORTER 1"/>
    <property type="match status" value="1"/>
</dbReference>
<keyword evidence="6 11" id="KW-0812">Transmembrane</keyword>
<comment type="subcellular location">
    <subcellularLocation>
        <location evidence="1">Cell membrane</location>
        <topology evidence="1">Multi-pass membrane protein</topology>
    </subcellularLocation>
</comment>
<dbReference type="Pfam" id="PF00999">
    <property type="entry name" value="Na_H_Exchanger"/>
    <property type="match status" value="1"/>
</dbReference>
<keyword evidence="8" id="KW-0406">Ion transport</keyword>
<evidence type="ECO:0000256" key="5">
    <source>
        <dbReference type="ARBA" id="ARBA00022538"/>
    </source>
</evidence>
<evidence type="ECO:0000313" key="14">
    <source>
        <dbReference type="Proteomes" id="UP000593737"/>
    </source>
</evidence>
<feature type="transmembrane region" description="Helical" evidence="11">
    <location>
        <begin position="335"/>
        <end position="355"/>
    </location>
</feature>
<evidence type="ECO:0000313" key="13">
    <source>
        <dbReference type="EMBL" id="QPD05530.1"/>
    </source>
</evidence>
<evidence type="ECO:0000256" key="7">
    <source>
        <dbReference type="ARBA" id="ARBA00022989"/>
    </source>
</evidence>
<dbReference type="GO" id="GO:1902600">
    <property type="term" value="P:proton transmembrane transport"/>
    <property type="evidence" value="ECO:0007669"/>
    <property type="project" value="InterPro"/>
</dbReference>
<evidence type="ECO:0000259" key="12">
    <source>
        <dbReference type="PROSITE" id="PS51202"/>
    </source>
</evidence>
<dbReference type="InterPro" id="IPR006153">
    <property type="entry name" value="Cation/H_exchanger_TM"/>
</dbReference>
<dbReference type="GO" id="GO:0006813">
    <property type="term" value="P:potassium ion transport"/>
    <property type="evidence" value="ECO:0007669"/>
    <property type="project" value="UniProtKB-KW"/>
</dbReference>
<keyword evidence="9 11" id="KW-0472">Membrane</keyword>
<evidence type="ECO:0000256" key="8">
    <source>
        <dbReference type="ARBA" id="ARBA00023065"/>
    </source>
</evidence>
<organism evidence="13 14">
    <name type="scientific">Candidatus Nitrospira kreftii</name>
    <dbReference type="NCBI Taxonomy" id="2652173"/>
    <lineage>
        <taxon>Bacteria</taxon>
        <taxon>Pseudomonadati</taxon>
        <taxon>Nitrospirota</taxon>
        <taxon>Nitrospiria</taxon>
        <taxon>Nitrospirales</taxon>
        <taxon>Nitrospiraceae</taxon>
        <taxon>Nitrospira</taxon>
    </lineage>
</organism>
<feature type="transmembrane region" description="Helical" evidence="11">
    <location>
        <begin position="87"/>
        <end position="110"/>
    </location>
</feature>
<feature type="region of interest" description="Disordered" evidence="10">
    <location>
        <begin position="485"/>
        <end position="504"/>
    </location>
</feature>
<dbReference type="InterPro" id="IPR038770">
    <property type="entry name" value="Na+/solute_symporter_sf"/>
</dbReference>
<dbReference type="Gene3D" id="1.20.1530.20">
    <property type="match status" value="1"/>
</dbReference>
<evidence type="ECO:0000256" key="10">
    <source>
        <dbReference type="SAM" id="MobiDB-lite"/>
    </source>
</evidence>
<dbReference type="Gene3D" id="3.30.70.1450">
    <property type="entry name" value="Regulator of K+ conductance, C-terminal domain"/>
    <property type="match status" value="1"/>
</dbReference>
<dbReference type="GO" id="GO:0005886">
    <property type="term" value="C:plasma membrane"/>
    <property type="evidence" value="ECO:0007669"/>
    <property type="project" value="UniProtKB-SubCell"/>
</dbReference>
<dbReference type="GO" id="GO:0008324">
    <property type="term" value="F:monoatomic cation transmembrane transporter activity"/>
    <property type="evidence" value="ECO:0007669"/>
    <property type="project" value="InterPro"/>
</dbReference>
<feature type="transmembrane region" description="Helical" evidence="11">
    <location>
        <begin position="165"/>
        <end position="185"/>
    </location>
</feature>
<feature type="transmembrane region" description="Helical" evidence="11">
    <location>
        <begin position="122"/>
        <end position="144"/>
    </location>
</feature>
<dbReference type="Proteomes" id="UP000593737">
    <property type="component" value="Chromosome"/>
</dbReference>
<keyword evidence="3" id="KW-0050">Antiport</keyword>
<dbReference type="Pfam" id="PF02080">
    <property type="entry name" value="TrkA_C"/>
    <property type="match status" value="1"/>
</dbReference>
<sequence>MTLPIEFILLAASGLLLLSVIASKAFGNMGIPALLLFLGIGMLAGSDGPGGIHFDDPWLAQSLGVVALTFILFAGGMDTEWATVRKVLGIGVGLSTLGVAVTAGLVGWFATTALQMSWLEGLLIGAIVSSTDAAAVFAVMRSRYVGLRGTLKPLLELESGSNDPMAVFLTIGMISLITGASDSAFDLVPMFIRQMVLGGAIGYGVGKLMVLLVNRLRLEYDGLYPVLTLSLVLFTYSGSTWLGGNGFLAVYLAGLMMGNSEFVHKRSLIRFHDGLAWLMQISMFLALGLQVFPAQLVPIAGTGLLLALFLMFIARPVAVFATLAFTHLSMREKTMVAWVGLRGAVPIILATFPLLAEVPQAVTTFHLVFFIVLTSVLLQGTSIPIVARWLDVDEPLAPRKESSPVWDAPTSLKSGLLEVRIPEHSWAIGRRLLDLGLPKSAFILLIARKSKCFVPDGTAVLQANDSLLAFTDQFSFLRLRSILESRHQPPPPEDPPEGGGVEVV</sequence>
<feature type="transmembrane region" description="Helical" evidence="11">
    <location>
        <begin position="275"/>
        <end position="293"/>
    </location>
</feature>
<dbReference type="KEGG" id="nkf:Nkreftii_003304"/>
<feature type="transmembrane region" description="Helical" evidence="11">
    <location>
        <begin position="367"/>
        <end position="390"/>
    </location>
</feature>
<feature type="transmembrane region" description="Helical" evidence="11">
    <location>
        <begin position="191"/>
        <end position="210"/>
    </location>
</feature>
<evidence type="ECO:0000256" key="1">
    <source>
        <dbReference type="ARBA" id="ARBA00004651"/>
    </source>
</evidence>
<protein>
    <submittedName>
        <fullName evidence="13">K+/H+ antiporter</fullName>
    </submittedName>
</protein>
<dbReference type="PANTHER" id="PTHR32507:SF7">
    <property type="entry name" value="K(+)_H(+) ANTIPORTER NHAP2"/>
    <property type="match status" value="1"/>
</dbReference>